<keyword evidence="2" id="KW-1185">Reference proteome</keyword>
<reference evidence="2" key="1">
    <citation type="journal article" date="2019" name="Int. J. Syst. Evol. Microbiol.">
        <title>The Global Catalogue of Microorganisms (GCM) 10K type strain sequencing project: providing services to taxonomists for standard genome sequencing and annotation.</title>
        <authorList>
            <consortium name="The Broad Institute Genomics Platform"/>
            <consortium name="The Broad Institute Genome Sequencing Center for Infectious Disease"/>
            <person name="Wu L."/>
            <person name="Ma J."/>
        </authorList>
    </citation>
    <scope>NUCLEOTIDE SEQUENCE [LARGE SCALE GENOMIC DNA]</scope>
    <source>
        <strain evidence="2">CGMCC 4.1434</strain>
    </source>
</reference>
<organism evidence="1 2">
    <name type="scientific">Sporosarcina soli</name>
    <dbReference type="NCBI Taxonomy" id="334736"/>
    <lineage>
        <taxon>Bacteria</taxon>
        <taxon>Bacillati</taxon>
        <taxon>Bacillota</taxon>
        <taxon>Bacilli</taxon>
        <taxon>Bacillales</taxon>
        <taxon>Caryophanaceae</taxon>
        <taxon>Sporosarcina</taxon>
    </lineage>
</organism>
<dbReference type="RefSeq" id="WP_381431366.1">
    <property type="nucleotide sequence ID" value="NZ_JBHSNO010000005.1"/>
</dbReference>
<sequence>MSLSSFSKSFVLKAKRQLQKAPASTGGEMMRFGLPVQRVFKCLLNEDKASGGCHRFLEELFGQARKKSGRNYTEA</sequence>
<proteinExistence type="predicted"/>
<dbReference type="EMBL" id="JBHSNO010000005">
    <property type="protein sequence ID" value="MFC5588230.1"/>
    <property type="molecule type" value="Genomic_DNA"/>
</dbReference>
<dbReference type="Proteomes" id="UP001596109">
    <property type="component" value="Unassembled WGS sequence"/>
</dbReference>
<evidence type="ECO:0000313" key="1">
    <source>
        <dbReference type="EMBL" id="MFC5588230.1"/>
    </source>
</evidence>
<gene>
    <name evidence="1" type="ORF">ACFPRA_05010</name>
</gene>
<comment type="caution">
    <text evidence="1">The sequence shown here is derived from an EMBL/GenBank/DDBJ whole genome shotgun (WGS) entry which is preliminary data.</text>
</comment>
<evidence type="ECO:0000313" key="2">
    <source>
        <dbReference type="Proteomes" id="UP001596109"/>
    </source>
</evidence>
<protein>
    <submittedName>
        <fullName evidence="1">Uncharacterized protein</fullName>
    </submittedName>
</protein>
<accession>A0ABW0TIL9</accession>
<name>A0ABW0TIL9_9BACL</name>